<keyword evidence="3" id="KW-1185">Reference proteome</keyword>
<proteinExistence type="predicted"/>
<evidence type="ECO:0000313" key="3">
    <source>
        <dbReference type="Proteomes" id="UP001219518"/>
    </source>
</evidence>
<reference evidence="2" key="1">
    <citation type="submission" date="2021-07" db="EMBL/GenBank/DDBJ databases">
        <authorList>
            <person name="Catto M.A."/>
            <person name="Jacobson A."/>
            <person name="Kennedy G."/>
            <person name="Labadie P."/>
            <person name="Hunt B.G."/>
            <person name="Srinivasan R."/>
        </authorList>
    </citation>
    <scope>NUCLEOTIDE SEQUENCE</scope>
    <source>
        <strain evidence="2">PL_HMW_Pooled</strain>
        <tissue evidence="2">Head</tissue>
    </source>
</reference>
<reference evidence="2" key="2">
    <citation type="journal article" date="2023" name="BMC Genomics">
        <title>Pest status, molecular evolution, and epigenetic factors derived from the genome assembly of Frankliniella fusca, a thysanopteran phytovirus vector.</title>
        <authorList>
            <person name="Catto M.A."/>
            <person name="Labadie P.E."/>
            <person name="Jacobson A.L."/>
            <person name="Kennedy G.G."/>
            <person name="Srinivasan R."/>
            <person name="Hunt B.G."/>
        </authorList>
    </citation>
    <scope>NUCLEOTIDE SEQUENCE</scope>
    <source>
        <strain evidence="2">PL_HMW_Pooled</strain>
    </source>
</reference>
<comment type="caution">
    <text evidence="2">The sequence shown here is derived from an EMBL/GenBank/DDBJ whole genome shotgun (WGS) entry which is preliminary data.</text>
</comment>
<evidence type="ECO:0000313" key="2">
    <source>
        <dbReference type="EMBL" id="KAK3918439.1"/>
    </source>
</evidence>
<accession>A0AAE1LH25</accession>
<organism evidence="2 3">
    <name type="scientific">Frankliniella fusca</name>
    <dbReference type="NCBI Taxonomy" id="407009"/>
    <lineage>
        <taxon>Eukaryota</taxon>
        <taxon>Metazoa</taxon>
        <taxon>Ecdysozoa</taxon>
        <taxon>Arthropoda</taxon>
        <taxon>Hexapoda</taxon>
        <taxon>Insecta</taxon>
        <taxon>Pterygota</taxon>
        <taxon>Neoptera</taxon>
        <taxon>Paraneoptera</taxon>
        <taxon>Thysanoptera</taxon>
        <taxon>Terebrantia</taxon>
        <taxon>Thripoidea</taxon>
        <taxon>Thripidae</taxon>
        <taxon>Frankliniella</taxon>
    </lineage>
</organism>
<dbReference type="Proteomes" id="UP001219518">
    <property type="component" value="Unassembled WGS sequence"/>
</dbReference>
<keyword evidence="2" id="KW-0675">Receptor</keyword>
<dbReference type="EMBL" id="JAHWGI010000939">
    <property type="protein sequence ID" value="KAK3918439.1"/>
    <property type="molecule type" value="Genomic_DNA"/>
</dbReference>
<dbReference type="AlphaFoldDB" id="A0AAE1LH25"/>
<evidence type="ECO:0000259" key="1">
    <source>
        <dbReference type="Pfam" id="PF22572"/>
    </source>
</evidence>
<name>A0AAE1LH25_9NEOP</name>
<gene>
    <name evidence="2" type="ORF">KUF71_007700</name>
</gene>
<sequence>MFCECFIGALLARGTSGIDIDLRRVDIDQCPLRPGSTQLNIFAASDKCKKRTTQWLEWVMNVNPVLRSLTT</sequence>
<dbReference type="InterPro" id="IPR054714">
    <property type="entry name" value="GPR158_179_extracellular"/>
</dbReference>
<feature type="domain" description="GPR158/179 extracellular" evidence="1">
    <location>
        <begin position="12"/>
        <end position="54"/>
    </location>
</feature>
<dbReference type="Pfam" id="PF22572">
    <property type="entry name" value="GPR158_179_EC"/>
    <property type="match status" value="1"/>
</dbReference>
<protein>
    <submittedName>
        <fullName evidence="2">G-protein coupled receptor 158</fullName>
    </submittedName>
</protein>